<dbReference type="EMBL" id="BNJG01000002">
    <property type="protein sequence ID" value="GHO57135.1"/>
    <property type="molecule type" value="Genomic_DNA"/>
</dbReference>
<dbReference type="InterPro" id="IPR011032">
    <property type="entry name" value="GroES-like_sf"/>
</dbReference>
<evidence type="ECO:0000313" key="4">
    <source>
        <dbReference type="EMBL" id="GHO57135.1"/>
    </source>
</evidence>
<dbReference type="Gene3D" id="3.90.180.10">
    <property type="entry name" value="Medium-chain alcohol dehydrogenases, catalytic domain"/>
    <property type="match status" value="1"/>
</dbReference>
<dbReference type="Pfam" id="PF08240">
    <property type="entry name" value="ADH_N"/>
    <property type="match status" value="1"/>
</dbReference>
<evidence type="ECO:0000259" key="3">
    <source>
        <dbReference type="SMART" id="SM00829"/>
    </source>
</evidence>
<dbReference type="InterPro" id="IPR013154">
    <property type="entry name" value="ADH-like_N"/>
</dbReference>
<keyword evidence="2" id="KW-0560">Oxidoreductase</keyword>
<dbReference type="Pfam" id="PF00107">
    <property type="entry name" value="ADH_zinc_N"/>
    <property type="match status" value="1"/>
</dbReference>
<protein>
    <submittedName>
        <fullName evidence="4">NADPH:quinone reductase</fullName>
    </submittedName>
</protein>
<keyword evidence="5" id="KW-1185">Reference proteome</keyword>
<dbReference type="InterPro" id="IPR020843">
    <property type="entry name" value="ER"/>
</dbReference>
<dbReference type="InterPro" id="IPR036291">
    <property type="entry name" value="NAD(P)-bd_dom_sf"/>
</dbReference>
<proteinExistence type="predicted"/>
<dbReference type="RefSeq" id="WP_201373562.1">
    <property type="nucleotide sequence ID" value="NZ_BNJG01000002.1"/>
</dbReference>
<dbReference type="PANTHER" id="PTHR48106:SF13">
    <property type="entry name" value="QUINONE OXIDOREDUCTASE-RELATED"/>
    <property type="match status" value="1"/>
</dbReference>
<evidence type="ECO:0000313" key="5">
    <source>
        <dbReference type="Proteomes" id="UP000654345"/>
    </source>
</evidence>
<dbReference type="SMART" id="SM00829">
    <property type="entry name" value="PKS_ER"/>
    <property type="match status" value="1"/>
</dbReference>
<sequence length="324" mass="33495">MRIVQVHQFGPPEVLMAEEQEEPQTGPGQVIIEVQMAGVCFGDTIMRSGRYPLPLPFVPGLEVAGRVREVGPDGDQSLVGKLVVARTKNNTGGYAEQAVVDATDVFHIPTGLSIEQAVGVFLSGQTAVGLIKAANITPGEVVLITAAAGSLGSQLVQQARAAGAGTVIGAAHGKKKLDVITQLGADIAIDYNDDDWVEQVRKATDGKGADLVLDGVGGTIGHQAFEATAKESGRLGVYGFSSGAWTKIETRELAARGIAVIAPLSIAFAKPPQEARIDAESALAEAAAGRLTAVSGPTYPLEHAADAHAAIEARETTGKVLLIP</sequence>
<organism evidence="4 5">
    <name type="scientific">Ktedonobacter robiniae</name>
    <dbReference type="NCBI Taxonomy" id="2778365"/>
    <lineage>
        <taxon>Bacteria</taxon>
        <taxon>Bacillati</taxon>
        <taxon>Chloroflexota</taxon>
        <taxon>Ktedonobacteria</taxon>
        <taxon>Ktedonobacterales</taxon>
        <taxon>Ktedonobacteraceae</taxon>
        <taxon>Ktedonobacter</taxon>
    </lineage>
</organism>
<reference evidence="4 5" key="1">
    <citation type="journal article" date="2021" name="Int. J. Syst. Evol. Microbiol.">
        <title>Reticulibacter mediterranei gen. nov., sp. nov., within the new family Reticulibacteraceae fam. nov., and Ktedonospora formicarum gen. nov., sp. nov., Ktedonobacter robiniae sp. nov., Dictyobacter formicarum sp. nov. and Dictyobacter arantiisoli sp. nov., belonging to the class Ktedonobacteria.</title>
        <authorList>
            <person name="Yabe S."/>
            <person name="Zheng Y."/>
            <person name="Wang C.M."/>
            <person name="Sakai Y."/>
            <person name="Abe K."/>
            <person name="Yokota A."/>
            <person name="Donadio S."/>
            <person name="Cavaletti L."/>
            <person name="Monciardini P."/>
        </authorList>
    </citation>
    <scope>NUCLEOTIDE SEQUENCE [LARGE SCALE GENOMIC DNA]</scope>
    <source>
        <strain evidence="4 5">SOSP1-30</strain>
    </source>
</reference>
<feature type="domain" description="Enoyl reductase (ER)" evidence="3">
    <location>
        <begin position="10"/>
        <end position="322"/>
    </location>
</feature>
<dbReference type="SUPFAM" id="SSF51735">
    <property type="entry name" value="NAD(P)-binding Rossmann-fold domains"/>
    <property type="match status" value="1"/>
</dbReference>
<dbReference type="Gene3D" id="3.40.50.720">
    <property type="entry name" value="NAD(P)-binding Rossmann-like Domain"/>
    <property type="match status" value="1"/>
</dbReference>
<gene>
    <name evidence="4" type="primary">qor_2</name>
    <name evidence="4" type="ORF">KSB_56100</name>
</gene>
<comment type="caution">
    <text evidence="4">The sequence shown here is derived from an EMBL/GenBank/DDBJ whole genome shotgun (WGS) entry which is preliminary data.</text>
</comment>
<keyword evidence="1" id="KW-0521">NADP</keyword>
<dbReference type="InterPro" id="IPR013149">
    <property type="entry name" value="ADH-like_C"/>
</dbReference>
<evidence type="ECO:0000256" key="2">
    <source>
        <dbReference type="ARBA" id="ARBA00023002"/>
    </source>
</evidence>
<dbReference type="SUPFAM" id="SSF50129">
    <property type="entry name" value="GroES-like"/>
    <property type="match status" value="1"/>
</dbReference>
<dbReference type="PANTHER" id="PTHR48106">
    <property type="entry name" value="QUINONE OXIDOREDUCTASE PIG3-RELATED"/>
    <property type="match status" value="1"/>
</dbReference>
<dbReference type="Proteomes" id="UP000654345">
    <property type="component" value="Unassembled WGS sequence"/>
</dbReference>
<accession>A0ABQ3UWT2</accession>
<evidence type="ECO:0000256" key="1">
    <source>
        <dbReference type="ARBA" id="ARBA00022857"/>
    </source>
</evidence>
<name>A0ABQ3UWT2_9CHLR</name>